<feature type="domain" description="Muskelin N-terminal" evidence="4">
    <location>
        <begin position="29"/>
        <end position="106"/>
    </location>
</feature>
<dbReference type="Pfam" id="PF06588">
    <property type="entry name" value="Muskelin_N"/>
    <property type="match status" value="2"/>
</dbReference>
<dbReference type="InterPro" id="IPR010565">
    <property type="entry name" value="Muskelin_N"/>
</dbReference>
<reference evidence="5 6" key="1">
    <citation type="journal article" date="2015" name="Genome Biol. Evol.">
        <title>Phylogenomic analyses indicate that early fungi evolved digesting cell walls of algal ancestors of land plants.</title>
        <authorList>
            <person name="Chang Y."/>
            <person name="Wang S."/>
            <person name="Sekimoto S."/>
            <person name="Aerts A.L."/>
            <person name="Choi C."/>
            <person name="Clum A."/>
            <person name="LaButti K.M."/>
            <person name="Lindquist E.A."/>
            <person name="Yee Ngan C."/>
            <person name="Ohm R.A."/>
            <person name="Salamov A.A."/>
            <person name="Grigoriev I.V."/>
            <person name="Spatafora J.W."/>
            <person name="Berbee M.L."/>
        </authorList>
    </citation>
    <scope>NUCLEOTIDE SEQUENCE [LARGE SCALE GENOMIC DNA]</scope>
    <source>
        <strain evidence="5 6">JEL478</strain>
    </source>
</reference>
<dbReference type="InterPro" id="IPR015915">
    <property type="entry name" value="Kelch-typ_b-propeller"/>
</dbReference>
<dbReference type="Gene3D" id="2.120.10.80">
    <property type="entry name" value="Kelch-type beta propeller"/>
    <property type="match status" value="2"/>
</dbReference>
<organism evidence="5 6">
    <name type="scientific">Gonapodya prolifera (strain JEL478)</name>
    <name type="common">Monoblepharis prolifera</name>
    <dbReference type="NCBI Taxonomy" id="1344416"/>
    <lineage>
        <taxon>Eukaryota</taxon>
        <taxon>Fungi</taxon>
        <taxon>Fungi incertae sedis</taxon>
        <taxon>Chytridiomycota</taxon>
        <taxon>Chytridiomycota incertae sedis</taxon>
        <taxon>Monoblepharidomycetes</taxon>
        <taxon>Monoblepharidales</taxon>
        <taxon>Gonapodyaceae</taxon>
        <taxon>Gonapodya</taxon>
    </lineage>
</organism>
<dbReference type="OMA" id="NKQDYKH"/>
<feature type="compositionally biased region" description="Low complexity" evidence="3">
    <location>
        <begin position="1"/>
        <end position="18"/>
    </location>
</feature>
<evidence type="ECO:0000256" key="1">
    <source>
        <dbReference type="ARBA" id="ARBA00022441"/>
    </source>
</evidence>
<evidence type="ECO:0000256" key="2">
    <source>
        <dbReference type="ARBA" id="ARBA00022737"/>
    </source>
</evidence>
<evidence type="ECO:0000313" key="5">
    <source>
        <dbReference type="EMBL" id="KXS21272.1"/>
    </source>
</evidence>
<dbReference type="GO" id="GO:0005737">
    <property type="term" value="C:cytoplasm"/>
    <property type="evidence" value="ECO:0007669"/>
    <property type="project" value="TreeGrafter"/>
</dbReference>
<feature type="region of interest" description="Disordered" evidence="3">
    <location>
        <begin position="1"/>
        <end position="26"/>
    </location>
</feature>
<keyword evidence="2" id="KW-0677">Repeat</keyword>
<name>A0A139AX03_GONPJ</name>
<dbReference type="SUPFAM" id="SSF117281">
    <property type="entry name" value="Kelch motif"/>
    <property type="match status" value="2"/>
</dbReference>
<evidence type="ECO:0000259" key="4">
    <source>
        <dbReference type="Pfam" id="PF06588"/>
    </source>
</evidence>
<sequence length="864" mass="93526">MFANIKPAAAAPRATPHAIQPATPHSATSQLPYSVVAWSSYSANYHPRNIAVSCPTDQASRWSSAAHNQSQYLLLKLNRPAIVDSITFGKYHKPHVCNLKEFRVLGLPLSPHSPLSLNSLSSSTLSPSSASLLSLPSAPSLPPMPSSLAAPASGGLAAQGMGGGWMEILRGGLRNDSEDECFRVRREAGSVPFPLTHILIHPLAAHSPSFNFSVWHVAAQGWDEPGIVERAGRAWGEHLHRTTLLHLLKHLRTTSPVHLPPLQLLQSLPSSPQLEHPLLTTLHTTLVMHGGFAPAQHLLRRALEAGIIARACAAAPPVARWTRVVPTPQGPWPGPRGGHQMAVDGASGDVYVHGGYDGERELGDLWRWRAGEGWRCLDGGGSRGSPRPSPRACHKLVLDPASRSLFVLGRYVEALCEGNAQRDRDRGEVPETGDESDFWRWDMDKGGWERLSADTEAEGGPSLVYDHQMVLDPPSRSLYVFGGRSQSSRPASPNGSHGREAYSGLYAYHIPSRRWTLVAKDPPGADETPAALGLRSRIGHSMVLDSAGRRLLVLAGQRERQYLGDLVAFTLPAAGGVAGFVAPGQPDPRVEVLSRDTAMEGGPEPGFTQRAAVDEGRGEVVVVGGIARERGGDGPGVVRNDVWVYGMTDGRWRKVYSGDGAGWGTGGGGRDDGEEEHPQPRFAGQVGYDEGRDVYYMFGGNPGEGGGRTVRERLDDLWEMMLVRPDPSTVLRRALFAIRAQQFREMCWGVGTPASPGVPATPVEPLMALSYLRREVAECVDHTDKREEREFREMAGWLFGAGSCGAFGAGGMAGDGSALNPAPTPDDVFRSRTQLFQRLAEVFPEDMREPRTNLTEMVPVEIQR</sequence>
<dbReference type="PANTHER" id="PTHR15526">
    <property type="entry name" value="MUSKELIN"/>
    <property type="match status" value="1"/>
</dbReference>
<proteinExistence type="predicted"/>
<feature type="domain" description="Muskelin N-terminal" evidence="4">
    <location>
        <begin position="166"/>
        <end position="254"/>
    </location>
</feature>
<dbReference type="PANTHER" id="PTHR15526:SF5">
    <property type="entry name" value="MUSKELIN"/>
    <property type="match status" value="1"/>
</dbReference>
<dbReference type="InterPro" id="IPR008979">
    <property type="entry name" value="Galactose-bd-like_sf"/>
</dbReference>
<dbReference type="InterPro" id="IPR052456">
    <property type="entry name" value="CTLH_complex_component"/>
</dbReference>
<evidence type="ECO:0000256" key="3">
    <source>
        <dbReference type="SAM" id="MobiDB-lite"/>
    </source>
</evidence>
<accession>A0A139AX03</accession>
<dbReference type="STRING" id="1344416.A0A139AX03"/>
<dbReference type="Gene3D" id="2.60.120.260">
    <property type="entry name" value="Galactose-binding domain-like"/>
    <property type="match status" value="1"/>
</dbReference>
<gene>
    <name evidence="5" type="ORF">M427DRAFT_107508</name>
</gene>
<dbReference type="OrthoDB" id="10052615at2759"/>
<evidence type="ECO:0000313" key="6">
    <source>
        <dbReference type="Proteomes" id="UP000070544"/>
    </source>
</evidence>
<keyword evidence="6" id="KW-1185">Reference proteome</keyword>
<dbReference type="SUPFAM" id="SSF49785">
    <property type="entry name" value="Galactose-binding domain-like"/>
    <property type="match status" value="1"/>
</dbReference>
<dbReference type="Proteomes" id="UP000070544">
    <property type="component" value="Unassembled WGS sequence"/>
</dbReference>
<dbReference type="AlphaFoldDB" id="A0A139AX03"/>
<dbReference type="EMBL" id="KQ965733">
    <property type="protein sequence ID" value="KXS21272.1"/>
    <property type="molecule type" value="Genomic_DNA"/>
</dbReference>
<keyword evidence="1" id="KW-0880">Kelch repeat</keyword>
<protein>
    <recommendedName>
        <fullName evidence="4">Muskelin N-terminal domain-containing protein</fullName>
    </recommendedName>
</protein>